<reference evidence="2 3" key="1">
    <citation type="submission" date="2019-10" db="EMBL/GenBank/DDBJ databases">
        <title>Genome sequence of Phaeocystidibacter marisrubri JCM30614 (type strain).</title>
        <authorList>
            <person name="Bowman J.P."/>
        </authorList>
    </citation>
    <scope>NUCLEOTIDE SEQUENCE [LARGE SCALE GENOMIC DNA]</scope>
    <source>
        <strain evidence="2 3">JCM 30614</strain>
    </source>
</reference>
<evidence type="ECO:0000256" key="1">
    <source>
        <dbReference type="SAM" id="SignalP"/>
    </source>
</evidence>
<dbReference type="AlphaFoldDB" id="A0A6L3ZFT8"/>
<keyword evidence="1" id="KW-0732">Signal</keyword>
<dbReference type="OrthoDB" id="1652165at2"/>
<dbReference type="EMBL" id="WBVQ01000002">
    <property type="protein sequence ID" value="KAB2815789.1"/>
    <property type="molecule type" value="Genomic_DNA"/>
</dbReference>
<keyword evidence="3" id="KW-1185">Reference proteome</keyword>
<gene>
    <name evidence="2" type="ORF">F8C82_08805</name>
</gene>
<feature type="signal peptide" evidence="1">
    <location>
        <begin position="1"/>
        <end position="25"/>
    </location>
</feature>
<name>A0A6L3ZFT8_9FLAO</name>
<organism evidence="2 3">
    <name type="scientific">Phaeocystidibacter marisrubri</name>
    <dbReference type="NCBI Taxonomy" id="1577780"/>
    <lineage>
        <taxon>Bacteria</taxon>
        <taxon>Pseudomonadati</taxon>
        <taxon>Bacteroidota</taxon>
        <taxon>Flavobacteriia</taxon>
        <taxon>Flavobacteriales</taxon>
        <taxon>Phaeocystidibacteraceae</taxon>
        <taxon>Phaeocystidibacter</taxon>
    </lineage>
</organism>
<dbReference type="Proteomes" id="UP000484164">
    <property type="component" value="Unassembled WGS sequence"/>
</dbReference>
<feature type="chain" id="PRO_5026976035" evidence="1">
    <location>
        <begin position="26"/>
        <end position="438"/>
    </location>
</feature>
<dbReference type="RefSeq" id="WP_151693218.1">
    <property type="nucleotide sequence ID" value="NZ_BMGX01000001.1"/>
</dbReference>
<protein>
    <submittedName>
        <fullName evidence="2">T9SS type A sorting domain-containing protein</fullName>
    </submittedName>
</protein>
<comment type="caution">
    <text evidence="2">The sequence shown here is derived from an EMBL/GenBank/DDBJ whole genome shotgun (WGS) entry which is preliminary data.</text>
</comment>
<evidence type="ECO:0000313" key="3">
    <source>
        <dbReference type="Proteomes" id="UP000484164"/>
    </source>
</evidence>
<accession>A0A6L3ZFT8</accession>
<proteinExistence type="predicted"/>
<sequence length="438" mass="48445">MITSIRLLLTILVMSPMLSHGSVLGGTIKAVCVDDPATPQREYYVEINIIRDHGSSITNTSDIYINDSVFALPLAYSYLIPNTMAPLEFIQYGDTLLFADYSAYWLEWQECCRSSLVQNVTSTDSVYIHAYLETGGSCNSLPELVAPLNPNWSATIGQAALTMYDRDHDSLLYAMSFPMIDDSTAAPFQIIQGTTSNPFTVDANGILRGDRVEQDGIFAYVIQVNSLDASGTSNGYVRLESVLGFSSQDVEIRVRPGAKITDRFHQWTSGKLDSVRWVVGSTPLANAKNYLPIHLQQALFRDSLGIAGDSAVVSFQWNPSTPEVGYRIPMVVRTQIGASRYDEVVWMFAKTGIGLKEWGLEAAVVYPNPSGGELHIATERGDHSYQLVDGFGRVLLDQLVENPGSIEDLDLELPEGVYHLLVYGSENRVRHVKWVIVK</sequence>
<evidence type="ECO:0000313" key="2">
    <source>
        <dbReference type="EMBL" id="KAB2815789.1"/>
    </source>
</evidence>